<dbReference type="CTD" id="20215821"/>
<dbReference type="GO" id="GO:0015562">
    <property type="term" value="F:efflux transmembrane transporter activity"/>
    <property type="evidence" value="ECO:0007669"/>
    <property type="project" value="UniProtKB-ARBA"/>
</dbReference>
<dbReference type="KEGG" id="hro:HELRODRAFT_80591"/>
<dbReference type="InterPro" id="IPR003593">
    <property type="entry name" value="AAA+_ATPase"/>
</dbReference>
<dbReference type="eggNOG" id="KOG0061">
    <property type="taxonomic scope" value="Eukaryota"/>
</dbReference>
<reference evidence="12" key="3">
    <citation type="submission" date="2015-06" db="UniProtKB">
        <authorList>
            <consortium name="EnsemblMetazoa"/>
        </authorList>
    </citation>
    <scope>IDENTIFICATION</scope>
</reference>
<dbReference type="GO" id="GO:0055085">
    <property type="term" value="P:transmembrane transport"/>
    <property type="evidence" value="ECO:0000318"/>
    <property type="project" value="GO_Central"/>
</dbReference>
<keyword evidence="3" id="KW-0813">Transport</keyword>
<feature type="transmembrane region" description="Helical" evidence="9">
    <location>
        <begin position="408"/>
        <end position="428"/>
    </location>
</feature>
<dbReference type="InParanoid" id="T1G423"/>
<dbReference type="AlphaFoldDB" id="T1G423"/>
<evidence type="ECO:0000256" key="4">
    <source>
        <dbReference type="ARBA" id="ARBA00022692"/>
    </source>
</evidence>
<dbReference type="OrthoDB" id="66620at2759"/>
<dbReference type="InterPro" id="IPR003439">
    <property type="entry name" value="ABC_transporter-like_ATP-bd"/>
</dbReference>
<dbReference type="Pfam" id="PF01061">
    <property type="entry name" value="ABC2_membrane"/>
    <property type="match status" value="1"/>
</dbReference>
<dbReference type="GeneID" id="20215821"/>
<evidence type="ECO:0000259" key="10">
    <source>
        <dbReference type="PROSITE" id="PS50893"/>
    </source>
</evidence>
<evidence type="ECO:0000256" key="5">
    <source>
        <dbReference type="ARBA" id="ARBA00022741"/>
    </source>
</evidence>
<dbReference type="GO" id="GO:0016324">
    <property type="term" value="C:apical plasma membrane"/>
    <property type="evidence" value="ECO:0007669"/>
    <property type="project" value="UniProtKB-ARBA"/>
</dbReference>
<dbReference type="SMART" id="SM00382">
    <property type="entry name" value="AAA"/>
    <property type="match status" value="1"/>
</dbReference>
<dbReference type="FunFam" id="3.40.50.300:FF:000622">
    <property type="entry name" value="ATP-binding cassette sub-family G member 2"/>
    <property type="match status" value="1"/>
</dbReference>
<evidence type="ECO:0000313" key="13">
    <source>
        <dbReference type="Proteomes" id="UP000015101"/>
    </source>
</evidence>
<proteinExistence type="inferred from homology"/>
<dbReference type="InterPro" id="IPR043926">
    <property type="entry name" value="ABCG_dom"/>
</dbReference>
<comment type="subcellular location">
    <subcellularLocation>
        <location evidence="1">Membrane</location>
        <topology evidence="1">Multi-pass membrane protein</topology>
    </subcellularLocation>
</comment>
<dbReference type="EMBL" id="AMQM01004681">
    <property type="status" value="NOT_ANNOTATED_CDS"/>
    <property type="molecule type" value="Genomic_DNA"/>
</dbReference>
<dbReference type="EMBL" id="KB096633">
    <property type="protein sequence ID" value="ESO03399.1"/>
    <property type="molecule type" value="Genomic_DNA"/>
</dbReference>
<dbReference type="Proteomes" id="UP000015101">
    <property type="component" value="Unassembled WGS sequence"/>
</dbReference>
<dbReference type="GO" id="GO:0005886">
    <property type="term" value="C:plasma membrane"/>
    <property type="evidence" value="ECO:0000318"/>
    <property type="project" value="GO_Central"/>
</dbReference>
<evidence type="ECO:0000256" key="2">
    <source>
        <dbReference type="ARBA" id="ARBA00005814"/>
    </source>
</evidence>
<reference evidence="11 13" key="2">
    <citation type="journal article" date="2013" name="Nature">
        <title>Insights into bilaterian evolution from three spiralian genomes.</title>
        <authorList>
            <person name="Simakov O."/>
            <person name="Marletaz F."/>
            <person name="Cho S.J."/>
            <person name="Edsinger-Gonzales E."/>
            <person name="Havlak P."/>
            <person name="Hellsten U."/>
            <person name="Kuo D.H."/>
            <person name="Larsson T."/>
            <person name="Lv J."/>
            <person name="Arendt D."/>
            <person name="Savage R."/>
            <person name="Osoegawa K."/>
            <person name="de Jong P."/>
            <person name="Grimwood J."/>
            <person name="Chapman J.A."/>
            <person name="Shapiro H."/>
            <person name="Aerts A."/>
            <person name="Otillar R.P."/>
            <person name="Terry A.Y."/>
            <person name="Boore J.L."/>
            <person name="Grigoriev I.V."/>
            <person name="Lindberg D.R."/>
            <person name="Seaver E.C."/>
            <person name="Weisblat D.A."/>
            <person name="Putnam N.H."/>
            <person name="Rokhsar D.S."/>
        </authorList>
    </citation>
    <scope>NUCLEOTIDE SEQUENCE</scope>
</reference>
<dbReference type="PANTHER" id="PTHR48041:SF116">
    <property type="entry name" value="PROTEIN BROWN"/>
    <property type="match status" value="1"/>
</dbReference>
<protein>
    <recommendedName>
        <fullName evidence="10">ABC transporter domain-containing protein</fullName>
    </recommendedName>
</protein>
<dbReference type="InterPro" id="IPR027417">
    <property type="entry name" value="P-loop_NTPase"/>
</dbReference>
<dbReference type="OMA" id="MAMYLEK"/>
<keyword evidence="5" id="KW-0547">Nucleotide-binding</keyword>
<evidence type="ECO:0000313" key="12">
    <source>
        <dbReference type="EnsemblMetazoa" id="HelroP80591"/>
    </source>
</evidence>
<dbReference type="GO" id="GO:0140359">
    <property type="term" value="F:ABC-type transporter activity"/>
    <property type="evidence" value="ECO:0007669"/>
    <property type="project" value="InterPro"/>
</dbReference>
<dbReference type="RefSeq" id="XP_009018547.1">
    <property type="nucleotide sequence ID" value="XM_009020299.1"/>
</dbReference>
<keyword evidence="13" id="KW-1185">Reference proteome</keyword>
<evidence type="ECO:0000256" key="8">
    <source>
        <dbReference type="ARBA" id="ARBA00023136"/>
    </source>
</evidence>
<evidence type="ECO:0000256" key="9">
    <source>
        <dbReference type="SAM" id="Phobius"/>
    </source>
</evidence>
<keyword evidence="8 9" id="KW-0472">Membrane</keyword>
<organism evidence="12 13">
    <name type="scientific">Helobdella robusta</name>
    <name type="common">Californian leech</name>
    <dbReference type="NCBI Taxonomy" id="6412"/>
    <lineage>
        <taxon>Eukaryota</taxon>
        <taxon>Metazoa</taxon>
        <taxon>Spiralia</taxon>
        <taxon>Lophotrochozoa</taxon>
        <taxon>Annelida</taxon>
        <taxon>Clitellata</taxon>
        <taxon>Hirudinea</taxon>
        <taxon>Rhynchobdellida</taxon>
        <taxon>Glossiphoniidae</taxon>
        <taxon>Helobdella</taxon>
    </lineage>
</organism>
<dbReference type="STRING" id="6412.T1G423"/>
<dbReference type="EnsemblMetazoa" id="HelroT80591">
    <property type="protein sequence ID" value="HelroP80591"/>
    <property type="gene ID" value="HelroG80591"/>
</dbReference>
<dbReference type="PROSITE" id="PS50893">
    <property type="entry name" value="ABC_TRANSPORTER_2"/>
    <property type="match status" value="1"/>
</dbReference>
<evidence type="ECO:0000256" key="3">
    <source>
        <dbReference type="ARBA" id="ARBA00022448"/>
    </source>
</evidence>
<name>T1G423_HELRO</name>
<accession>T1G423</accession>
<dbReference type="InterPro" id="IPR013525">
    <property type="entry name" value="ABC2_TM"/>
</dbReference>
<dbReference type="GO" id="GO:0005524">
    <property type="term" value="F:ATP binding"/>
    <property type="evidence" value="ECO:0007669"/>
    <property type="project" value="UniProtKB-KW"/>
</dbReference>
<dbReference type="SUPFAM" id="SSF52540">
    <property type="entry name" value="P-loop containing nucleoside triphosphate hydrolases"/>
    <property type="match status" value="1"/>
</dbReference>
<keyword evidence="7 9" id="KW-1133">Transmembrane helix</keyword>
<keyword evidence="4 9" id="KW-0812">Transmembrane</keyword>
<dbReference type="CDD" id="cd03213">
    <property type="entry name" value="ABCG_EPDR"/>
    <property type="match status" value="1"/>
</dbReference>
<evidence type="ECO:0000256" key="1">
    <source>
        <dbReference type="ARBA" id="ARBA00004141"/>
    </source>
</evidence>
<dbReference type="InterPro" id="IPR050352">
    <property type="entry name" value="ABCG_transporters"/>
</dbReference>
<feature type="domain" description="ABC transporter" evidence="10">
    <location>
        <begin position="14"/>
        <end position="261"/>
    </location>
</feature>
<keyword evidence="6" id="KW-0067">ATP-binding</keyword>
<feature type="transmembrane region" description="Helical" evidence="9">
    <location>
        <begin position="519"/>
        <end position="540"/>
    </location>
</feature>
<evidence type="ECO:0000256" key="6">
    <source>
        <dbReference type="ARBA" id="ARBA00022840"/>
    </source>
</evidence>
<dbReference type="Pfam" id="PF19055">
    <property type="entry name" value="ABC2_membrane_7"/>
    <property type="match status" value="1"/>
</dbReference>
<feature type="transmembrane region" description="Helical" evidence="9">
    <location>
        <begin position="374"/>
        <end position="396"/>
    </location>
</feature>
<dbReference type="Pfam" id="PF00005">
    <property type="entry name" value="ABC_tran"/>
    <property type="match status" value="1"/>
</dbReference>
<feature type="transmembrane region" description="Helical" evidence="9">
    <location>
        <begin position="487"/>
        <end position="507"/>
    </location>
</feature>
<dbReference type="HOGENOM" id="CLU_000604_57_8_1"/>
<dbReference type="GO" id="GO:0008514">
    <property type="term" value="F:organic anion transmembrane transporter activity"/>
    <property type="evidence" value="ECO:0007669"/>
    <property type="project" value="UniProtKB-ARBA"/>
</dbReference>
<sequence>SSNNQNITNTGSQLSFHDINYKVNIEKSLCKKTEVKQILYEITGIFKPGMNAIMGPSGSGKSTLLKILAGRVNRESVEGCVLVDGMNQPSNFRCMAGFVAQDGTVVGTLTVRENLMFSANLRLPKSFSGKEKNKKVDEIIYELGLTLCADSRIGANWLRGISGGERKRTNIGMELVISPKVLFLDEPTTGLDSSTAFAVMSLLNKISKNGRTIIFSIHQPRYKIFKLFDGILLLGAGRTIYHGPANKTLQYFNSIGYVCDEHENPSNFFLDIVNGDSTAIQALFNRNGNKNGSSNANDPSKPLVLTLAENFSNSPYGKKMKQEASKVYESYYSRKTNGSRMKHPDILYATSFLTQFRYVSQRTIQNIIRNPSAMLLQVTIMFFFGLFVGILFFQLGHNFKGAIQNRTGALFFITLNQIFSNLSSVGLFALERKIFIHESVGGFYRISAYFFSKYLCDLVPMRIVPLIFFSVTVYYMIGFQLEIYKFLLFFLILGVSTTSGATIGFAVSSSLESYSSAHLCLLTIFVCMEVFGGFLLNLTTMSEWLSWLQYLSLIRYTLKVGIHLLCVCVRMCVRVCVCVFA</sequence>
<feature type="transmembrane region" description="Helical" evidence="9">
    <location>
        <begin position="463"/>
        <end position="481"/>
    </location>
</feature>
<dbReference type="Gene3D" id="3.40.50.300">
    <property type="entry name" value="P-loop containing nucleotide triphosphate hydrolases"/>
    <property type="match status" value="1"/>
</dbReference>
<evidence type="ECO:0000256" key="7">
    <source>
        <dbReference type="ARBA" id="ARBA00022989"/>
    </source>
</evidence>
<dbReference type="GO" id="GO:0042626">
    <property type="term" value="F:ATPase-coupled transmembrane transporter activity"/>
    <property type="evidence" value="ECO:0000318"/>
    <property type="project" value="GO_Central"/>
</dbReference>
<gene>
    <name evidence="12" type="primary">20215821</name>
    <name evidence="11" type="ORF">HELRODRAFT_80591</name>
</gene>
<comment type="similarity">
    <text evidence="2">Belongs to the ABC transporter superfamily. ABCG family. Eye pigment precursor importer (TC 3.A.1.204) subfamily.</text>
</comment>
<reference evidence="13" key="1">
    <citation type="submission" date="2012-12" db="EMBL/GenBank/DDBJ databases">
        <authorList>
            <person name="Hellsten U."/>
            <person name="Grimwood J."/>
            <person name="Chapman J.A."/>
            <person name="Shapiro H."/>
            <person name="Aerts A."/>
            <person name="Otillar R.P."/>
            <person name="Terry A.Y."/>
            <person name="Boore J.L."/>
            <person name="Simakov O."/>
            <person name="Marletaz F."/>
            <person name="Cho S.-J."/>
            <person name="Edsinger-Gonzales E."/>
            <person name="Havlak P."/>
            <person name="Kuo D.-H."/>
            <person name="Larsson T."/>
            <person name="Lv J."/>
            <person name="Arendt D."/>
            <person name="Savage R."/>
            <person name="Osoegawa K."/>
            <person name="de Jong P."/>
            <person name="Lindberg D.R."/>
            <person name="Seaver E.C."/>
            <person name="Weisblat D.A."/>
            <person name="Putnam N.H."/>
            <person name="Grigoriev I.V."/>
            <person name="Rokhsar D.S."/>
        </authorList>
    </citation>
    <scope>NUCLEOTIDE SEQUENCE</scope>
</reference>
<dbReference type="PANTHER" id="PTHR48041">
    <property type="entry name" value="ABC TRANSPORTER G FAMILY MEMBER 28"/>
    <property type="match status" value="1"/>
</dbReference>
<dbReference type="GO" id="GO:0016887">
    <property type="term" value="F:ATP hydrolysis activity"/>
    <property type="evidence" value="ECO:0007669"/>
    <property type="project" value="InterPro"/>
</dbReference>
<evidence type="ECO:0000313" key="11">
    <source>
        <dbReference type="EMBL" id="ESO03399.1"/>
    </source>
</evidence>